<proteinExistence type="predicted"/>
<feature type="region of interest" description="Disordered" evidence="1">
    <location>
        <begin position="1"/>
        <end position="29"/>
    </location>
</feature>
<dbReference type="Proteomes" id="UP000663841">
    <property type="component" value="Unassembled WGS sequence"/>
</dbReference>
<dbReference type="PANTHER" id="PTHR47667:SF1">
    <property type="entry name" value="REGULATOR OF TY1 TRANSPOSITION PROTEIN 107"/>
    <property type="match status" value="1"/>
</dbReference>
<dbReference type="InterPro" id="IPR053036">
    <property type="entry name" value="CellCycle_DNARepair_Reg"/>
</dbReference>
<dbReference type="Gene3D" id="3.40.50.10190">
    <property type="entry name" value="BRCT domain"/>
    <property type="match status" value="1"/>
</dbReference>
<dbReference type="GO" id="GO:0005634">
    <property type="term" value="C:nucleus"/>
    <property type="evidence" value="ECO:0007669"/>
    <property type="project" value="TreeGrafter"/>
</dbReference>
<evidence type="ECO:0000256" key="1">
    <source>
        <dbReference type="SAM" id="MobiDB-lite"/>
    </source>
</evidence>
<sequence>MQLLPDPPVTTSSEKSVVEGASEGIKHDPETLSQCPLQCLALEEDPRHGSNSSARPTSIASGQSEYKTRVLSDKRVLFSVRAVMGDPRQDQAYRLCVEQLGGIYVSGLSFGENLNGVLGQALESADIFITPHRDNKEYIQATQCNLIIGTPAWILHISSTGAWSVPEEHLLHYPYPEEPARGFEDQMVTTTRYSGDARQYIKKVVVALGGRYTHHLTDMTTCVIAARLTPTPYQTLTGLDKIPVARWHQIPVVNLLWLEDCFREWAKLPVNDQKYLSFPDDHD</sequence>
<dbReference type="SMART" id="SM00292">
    <property type="entry name" value="BRCT"/>
    <property type="match status" value="2"/>
</dbReference>
<dbReference type="Pfam" id="PF12738">
    <property type="entry name" value="PTCB-BRCT"/>
    <property type="match status" value="1"/>
</dbReference>
<name>A0A8H3C766_9AGAM</name>
<feature type="compositionally biased region" description="Polar residues" evidence="1">
    <location>
        <begin position="49"/>
        <end position="65"/>
    </location>
</feature>
<dbReference type="EMBL" id="CAJMWW010000636">
    <property type="protein sequence ID" value="CAE6476800.1"/>
    <property type="molecule type" value="Genomic_DNA"/>
</dbReference>
<dbReference type="InterPro" id="IPR036420">
    <property type="entry name" value="BRCT_dom_sf"/>
</dbReference>
<dbReference type="PANTHER" id="PTHR47667">
    <property type="entry name" value="REGULATOR OF TY1 TRANSPOSITION PROTEIN 107"/>
    <property type="match status" value="1"/>
</dbReference>
<protein>
    <recommendedName>
        <fullName evidence="2">BRCT domain-containing protein</fullName>
    </recommendedName>
</protein>
<dbReference type="SUPFAM" id="SSF52113">
    <property type="entry name" value="BRCT domain"/>
    <property type="match status" value="1"/>
</dbReference>
<dbReference type="PROSITE" id="PS50172">
    <property type="entry name" value="BRCT"/>
    <property type="match status" value="1"/>
</dbReference>
<reference evidence="3" key="1">
    <citation type="submission" date="2021-01" db="EMBL/GenBank/DDBJ databases">
        <authorList>
            <person name="Kaushik A."/>
        </authorList>
    </citation>
    <scope>NUCLEOTIDE SEQUENCE</scope>
    <source>
        <strain evidence="3">AG3-T5</strain>
    </source>
</reference>
<comment type="caution">
    <text evidence="3">The sequence shown here is derived from an EMBL/GenBank/DDBJ whole genome shotgun (WGS) entry which is preliminary data.</text>
</comment>
<dbReference type="GO" id="GO:1990683">
    <property type="term" value="P:DNA double-strand break attachment to nuclear envelope"/>
    <property type="evidence" value="ECO:0007669"/>
    <property type="project" value="TreeGrafter"/>
</dbReference>
<accession>A0A8H3C766</accession>
<dbReference type="GO" id="GO:0006302">
    <property type="term" value="P:double-strand break repair"/>
    <property type="evidence" value="ECO:0007669"/>
    <property type="project" value="TreeGrafter"/>
</dbReference>
<dbReference type="InterPro" id="IPR001357">
    <property type="entry name" value="BRCT_dom"/>
</dbReference>
<feature type="domain" description="BRCT" evidence="2">
    <location>
        <begin position="178"/>
        <end position="275"/>
    </location>
</feature>
<feature type="region of interest" description="Disordered" evidence="1">
    <location>
        <begin position="45"/>
        <end position="66"/>
    </location>
</feature>
<organism evidence="3 4">
    <name type="scientific">Rhizoctonia solani</name>
    <dbReference type="NCBI Taxonomy" id="456999"/>
    <lineage>
        <taxon>Eukaryota</taxon>
        <taxon>Fungi</taxon>
        <taxon>Dikarya</taxon>
        <taxon>Basidiomycota</taxon>
        <taxon>Agaricomycotina</taxon>
        <taxon>Agaricomycetes</taxon>
        <taxon>Cantharellales</taxon>
        <taxon>Ceratobasidiaceae</taxon>
        <taxon>Rhizoctonia</taxon>
    </lineage>
</organism>
<evidence type="ECO:0000313" key="4">
    <source>
        <dbReference type="Proteomes" id="UP000663841"/>
    </source>
</evidence>
<evidence type="ECO:0000313" key="3">
    <source>
        <dbReference type="EMBL" id="CAE6476800.1"/>
    </source>
</evidence>
<evidence type="ECO:0000259" key="2">
    <source>
        <dbReference type="PROSITE" id="PS50172"/>
    </source>
</evidence>
<dbReference type="GO" id="GO:0035361">
    <property type="term" value="C:Cul8-RING ubiquitin ligase complex"/>
    <property type="evidence" value="ECO:0007669"/>
    <property type="project" value="TreeGrafter"/>
</dbReference>
<gene>
    <name evidence="3" type="ORF">RDB_LOCUS193497</name>
</gene>
<dbReference type="AlphaFoldDB" id="A0A8H3C766"/>